<dbReference type="InterPro" id="IPR006047">
    <property type="entry name" value="GH13_cat_dom"/>
</dbReference>
<dbReference type="InterPro" id="IPR014756">
    <property type="entry name" value="Ig_E-set"/>
</dbReference>
<dbReference type="Pfam" id="PF02922">
    <property type="entry name" value="CBM_48"/>
    <property type="match status" value="1"/>
</dbReference>
<evidence type="ECO:0000256" key="1">
    <source>
        <dbReference type="ARBA" id="ARBA00002953"/>
    </source>
</evidence>
<name>A0ABR9R516_9FIRM</name>
<evidence type="ECO:0000259" key="3">
    <source>
        <dbReference type="SMART" id="SM00642"/>
    </source>
</evidence>
<dbReference type="InterPro" id="IPR017853">
    <property type="entry name" value="GH"/>
</dbReference>
<dbReference type="Gene3D" id="3.20.20.80">
    <property type="entry name" value="Glycosidases"/>
    <property type="match status" value="1"/>
</dbReference>
<protein>
    <recommendedName>
        <fullName evidence="3">Glycosyl hydrolase family 13 catalytic domain-containing protein</fullName>
    </recommendedName>
</protein>
<keyword evidence="2" id="KW-0808">Transferase</keyword>
<dbReference type="InterPro" id="IPR037439">
    <property type="entry name" value="Branching_enzy"/>
</dbReference>
<keyword evidence="5" id="KW-1185">Reference proteome</keyword>
<dbReference type="PANTHER" id="PTHR43651:SF3">
    <property type="entry name" value="1,4-ALPHA-GLUCAN-BRANCHING ENZYME"/>
    <property type="match status" value="1"/>
</dbReference>
<evidence type="ECO:0000313" key="4">
    <source>
        <dbReference type="EMBL" id="MBE5038239.1"/>
    </source>
</evidence>
<dbReference type="SUPFAM" id="SSF81296">
    <property type="entry name" value="E set domains"/>
    <property type="match status" value="1"/>
</dbReference>
<keyword evidence="2" id="KW-0328">Glycosyltransferase</keyword>
<dbReference type="InterPro" id="IPR013783">
    <property type="entry name" value="Ig-like_fold"/>
</dbReference>
<dbReference type="SMART" id="SM00642">
    <property type="entry name" value="Aamy"/>
    <property type="match status" value="1"/>
</dbReference>
<dbReference type="EMBL" id="JADCKC010000003">
    <property type="protein sequence ID" value="MBE5038239.1"/>
    <property type="molecule type" value="Genomic_DNA"/>
</dbReference>
<dbReference type="InterPro" id="IPR044143">
    <property type="entry name" value="GlgB_N_E_set_prok"/>
</dbReference>
<dbReference type="CDD" id="cd02855">
    <property type="entry name" value="E_set_GBE_prok_N"/>
    <property type="match status" value="1"/>
</dbReference>
<evidence type="ECO:0000256" key="2">
    <source>
        <dbReference type="ARBA" id="ARBA00022676"/>
    </source>
</evidence>
<feature type="domain" description="Glycosyl hydrolase family 13 catalytic" evidence="3">
    <location>
        <begin position="137"/>
        <end position="457"/>
    </location>
</feature>
<gene>
    <name evidence="4" type="ORF">INF35_10620</name>
</gene>
<reference evidence="4 5" key="1">
    <citation type="submission" date="2020-10" db="EMBL/GenBank/DDBJ databases">
        <title>ChiBAC.</title>
        <authorList>
            <person name="Zenner C."/>
            <person name="Hitch T.C.A."/>
            <person name="Clavel T."/>
        </authorList>
    </citation>
    <scope>NUCLEOTIDE SEQUENCE [LARGE SCALE GENOMIC DNA]</scope>
    <source>
        <strain evidence="4 5">DSM 109015</strain>
    </source>
</reference>
<dbReference type="PANTHER" id="PTHR43651">
    <property type="entry name" value="1,4-ALPHA-GLUCAN-BRANCHING ENZYME"/>
    <property type="match status" value="1"/>
</dbReference>
<evidence type="ECO:0000313" key="5">
    <source>
        <dbReference type="Proteomes" id="UP000768567"/>
    </source>
</evidence>
<dbReference type="CDD" id="cd11322">
    <property type="entry name" value="AmyAc_Glg_BE"/>
    <property type="match status" value="1"/>
</dbReference>
<sequence>MRPDIADFYSGISAGAAELFCPHPSDSGDGWLFCVFAPGARRVQVLGDWNGWDLYSAAELARCEDGLWRGKVTGARQGQLYKYNILCADGVWRLRTDPFGAEYEPSAVSAARLKVLPRPPAPFRPGAGADRPLRIYELHAGNWRRHWDGRYYTFDALADRLIPWAADHHFTHIELMPPAEYPFDGSWGYQLTGYFAPSARFGGADAFVRLAERCHQAGLGVLADFVPVHFAPDDGALTWYDGTALYEAGPSDWGSLVFDLASGPVRSFLLSAACRWVGDLVCDGLRVDAVGYALRRWPGGEAASFFRLLTDTLHARYPGVLLIAEDTEPGCRATAPTREGGLGFDYVWDAGPLQSLADTLARPFSCRWAGPVLGREGERCIQAFSHDDCAFPGGALLPRLYGDRPLQFAQARLFLLYQAAMPGKQLLFSGCEFGQLASFDPGREPDWYLLADCDHRALSDYCAALGQFYAEHPALFCEDDSAWFHLAANGPVRAWVRAARGETLLCVFHLEPDPRRGVVLDLGMPGCFGRMREIFSSGASESLPPVWAENGRVRLDLPGLCASVLAFD</sequence>
<dbReference type="Proteomes" id="UP000768567">
    <property type="component" value="Unassembled WGS sequence"/>
</dbReference>
<dbReference type="RefSeq" id="WP_193502264.1">
    <property type="nucleotide sequence ID" value="NZ_JADCKC010000003.1"/>
</dbReference>
<proteinExistence type="predicted"/>
<organism evidence="4 5">
    <name type="scientific">Gemmiger gallinarum</name>
    <dbReference type="NCBI Taxonomy" id="2779354"/>
    <lineage>
        <taxon>Bacteria</taxon>
        <taxon>Bacillati</taxon>
        <taxon>Bacillota</taxon>
        <taxon>Clostridia</taxon>
        <taxon>Eubacteriales</taxon>
        <taxon>Gemmiger</taxon>
    </lineage>
</organism>
<comment type="caution">
    <text evidence="4">The sequence shown here is derived from an EMBL/GenBank/DDBJ whole genome shotgun (WGS) entry which is preliminary data.</text>
</comment>
<dbReference type="SUPFAM" id="SSF51445">
    <property type="entry name" value="(Trans)glycosidases"/>
    <property type="match status" value="1"/>
</dbReference>
<accession>A0ABR9R516</accession>
<dbReference type="InterPro" id="IPR004193">
    <property type="entry name" value="Glyco_hydro_13_N"/>
</dbReference>
<dbReference type="Gene3D" id="2.60.40.10">
    <property type="entry name" value="Immunoglobulins"/>
    <property type="match status" value="1"/>
</dbReference>
<comment type="function">
    <text evidence="1">Catalyzes the formation of the alpha-1,6-glucosidic linkages in glycogen by scission of a 1,4-alpha-linked oligosaccharide from growing alpha-1,4-glucan chains and the subsequent attachment of the oligosaccharide to the alpha-1,6 position.</text>
</comment>
<dbReference type="PIRSF" id="PIRSF000463">
    <property type="entry name" value="GlgB"/>
    <property type="match status" value="1"/>
</dbReference>